<dbReference type="InterPro" id="IPR023405">
    <property type="entry name" value="Topo_IA_core_domain"/>
</dbReference>
<dbReference type="PANTHER" id="PTHR11390">
    <property type="entry name" value="PROKARYOTIC DNA TOPOISOMERASE"/>
    <property type="match status" value="1"/>
</dbReference>
<evidence type="ECO:0000256" key="2">
    <source>
        <dbReference type="ARBA" id="ARBA00009446"/>
    </source>
</evidence>
<dbReference type="GO" id="GO:0003677">
    <property type="term" value="F:DNA binding"/>
    <property type="evidence" value="ECO:0007669"/>
    <property type="project" value="UniProtKB-KW"/>
</dbReference>
<protein>
    <recommendedName>
        <fullName evidence="8">DNA topoisomerase 3-beta-1</fullName>
        <ecNumber evidence="3">5.6.2.1</ecNumber>
    </recommendedName>
    <alternativeName>
        <fullName evidence="9">DNA topoisomerase III beta-1</fullName>
    </alternativeName>
</protein>
<comment type="similarity">
    <text evidence="2">Belongs to the type IA topoisomerase family.</text>
</comment>
<evidence type="ECO:0000313" key="15">
    <source>
        <dbReference type="Proteomes" id="UP000494206"/>
    </source>
</evidence>
<dbReference type="GO" id="GO:0005634">
    <property type="term" value="C:nucleus"/>
    <property type="evidence" value="ECO:0007669"/>
    <property type="project" value="TreeGrafter"/>
</dbReference>
<keyword evidence="15" id="KW-1185">Reference proteome</keyword>
<dbReference type="PROSITE" id="PS00396">
    <property type="entry name" value="TOPO_IA_1"/>
    <property type="match status" value="1"/>
</dbReference>
<dbReference type="InterPro" id="IPR023406">
    <property type="entry name" value="Topo_IA_AS"/>
</dbReference>
<dbReference type="InterPro" id="IPR013826">
    <property type="entry name" value="Topo_IA_cen_sub3"/>
</dbReference>
<evidence type="ECO:0000256" key="4">
    <source>
        <dbReference type="ARBA" id="ARBA00023029"/>
    </source>
</evidence>
<dbReference type="EMBL" id="CADEPM010000012">
    <property type="protein sequence ID" value="CAB3411066.1"/>
    <property type="molecule type" value="Genomic_DNA"/>
</dbReference>
<dbReference type="InterPro" id="IPR056452">
    <property type="entry name" value="Zn_ribbon_TOP3B"/>
</dbReference>
<comment type="caution">
    <text evidence="14">The sequence shown here is derived from an EMBL/GenBank/DDBJ whole genome shotgun (WGS) entry which is preliminary data.</text>
</comment>
<feature type="region of interest" description="Disordered" evidence="11">
    <location>
        <begin position="246"/>
        <end position="265"/>
    </location>
</feature>
<dbReference type="SMART" id="SM00493">
    <property type="entry name" value="TOPRIM"/>
    <property type="match status" value="1"/>
</dbReference>
<feature type="region of interest" description="Disordered" evidence="11">
    <location>
        <begin position="1375"/>
        <end position="1407"/>
    </location>
</feature>
<dbReference type="Proteomes" id="UP000494206">
    <property type="component" value="Unassembled WGS sequence"/>
</dbReference>
<dbReference type="Gene3D" id="2.70.20.10">
    <property type="entry name" value="Topoisomerase I, domain 3"/>
    <property type="match status" value="1"/>
</dbReference>
<accession>A0A8S1FEK7</accession>
<dbReference type="Pfam" id="PF01131">
    <property type="entry name" value="Topoisom_bac"/>
    <property type="match status" value="1"/>
</dbReference>
<dbReference type="Pfam" id="PF01166">
    <property type="entry name" value="TSC22"/>
    <property type="match status" value="1"/>
</dbReference>
<feature type="compositionally biased region" description="Polar residues" evidence="11">
    <location>
        <begin position="246"/>
        <end position="262"/>
    </location>
</feature>
<sequence length="1407" mass="155242">MGEAAVSVEVVQPKPSRFQFVPVPGEFTRGRWKCRDSVGPYAETLEFDKGGSKEKKPNPNKITVTRKLVRSVGKDELPATASNADNAEKEFMKENVVITRKNGVTIVRKSSGSASPVNMEFDHVKQIALEQLGAMVSNREMGSVVPPTPMNTPPSTISQPGVIAGMITESIPFASQSTAGCSNQKAKNFQVQPVVTENQPPVRKFSHDSAKLQRSNSSMMANVDVSQTYSENMGSKPKIFQVQTVPESELSANSTPAQSSADVSVEQPKSKKFQVEVVKNAMETTKIEIVENALESAHKALEIDTRESAGGNVDAGLSRSIMITVSPSPVKRSELDNNNSINNSTMTTTENNMESIREVASSVSSIEACGIPITPSPNAPHSTPYGTPKDTGLPKLPLLNTDEPNSVITVTEASLTPHLMPIDNKIEQAMELVKTHLTYAVREEIDALKSNITELEYQLREYQYECNFYRQNVSQEMIDQAGAFVRQQMQKHPMPTRRAVSVAGMYVDGGAASSNMASNSHSSPHMRNLQTQIQQIKVKFYGMTITVLMVAEKPMLAESIAKLLSDGKATKRKGWNNACSVSEYSGNFLGKNAWIKVTSTCGHVMSLDFPSKFNNWERVDPSELYSAPTNKIEANPKMKMNDYLASEAKNADYLVLWLDCDKEGENICFEVIEAVRSTMFKSKQNYMDYIYRAKFSAITEKDIKAAMRNLGRPDKNISLSVDARQELDLRIGCSFTRFQTKFFQGKYGDLDSNVISYGPCQTPTLGFCVTRHDQIVQFKPESYWVIRSSWVCGDAPPISPEWSRGRIFDVDVAKFFLDRIKRTKIAHVVDVAKKEARKEKPCALNTVELMRVASSSLGLSPATTMHVAEALYTQGYISYPRTETTAYPLSFDLVGTLRTQTSNRKWGEIVNQVLAEGIKKPKGGVDKGDHPPITPMKPSNGQLSGDHARIYDYVAQHFIATLMKPCIYEITTVKIKCGDETFAIQGKSVVESGFTAVMTWMGIDEESTIPVEIMNKGAQMTLKDAELSARETSPPGYLTESELISLMEKHGIGTDASIPVHINTITQRNYVTVESGRRLVPTKLGQCLVRGYWKVDPELVLPTMRAELETQLNLVASGKADYYEVKNHALKMFELKFQYFVKNIPLVDTLFEASFTTLSASGKPFTRCGKCQRYMKLVETRPQRLFCPTCQDTYAVPNAKDGVLRIMGDAKCPLDGFELVYWQGAGGKLARSYPLCPFCYNNPPFENMPEASGCISCPHPSCPNSYNGVGVCGCLQNCGGVMVVDVQSHPKWRLTCNKCASVIALFDGAQKIRVNNDRSCTECGAQFIRAEYKTAGSNPLNGAASFEGCIFCEASSKYPDAINLNHAYLSEEARDRNIHSGRGRGRGKGRGRGGGGRRGRGSTGRGR</sequence>
<dbReference type="GO" id="GO:0006357">
    <property type="term" value="P:regulation of transcription by RNA polymerase II"/>
    <property type="evidence" value="ECO:0007669"/>
    <property type="project" value="InterPro"/>
</dbReference>
<dbReference type="Gene3D" id="1.20.5.490">
    <property type="entry name" value="Single helix bin"/>
    <property type="match status" value="1"/>
</dbReference>
<organism evidence="14 15">
    <name type="scientific">Caenorhabditis bovis</name>
    <dbReference type="NCBI Taxonomy" id="2654633"/>
    <lineage>
        <taxon>Eukaryota</taxon>
        <taxon>Metazoa</taxon>
        <taxon>Ecdysozoa</taxon>
        <taxon>Nematoda</taxon>
        <taxon>Chromadorea</taxon>
        <taxon>Rhabditida</taxon>
        <taxon>Rhabditina</taxon>
        <taxon>Rhabditomorpha</taxon>
        <taxon>Rhabditoidea</taxon>
        <taxon>Rhabditidae</taxon>
        <taxon>Peloderinae</taxon>
        <taxon>Caenorhabditis</taxon>
    </lineage>
</organism>
<dbReference type="SMART" id="SM00437">
    <property type="entry name" value="TOP1Ac"/>
    <property type="match status" value="1"/>
</dbReference>
<evidence type="ECO:0000256" key="11">
    <source>
        <dbReference type="SAM" id="MobiDB-lite"/>
    </source>
</evidence>
<dbReference type="PROSITE" id="PS52039">
    <property type="entry name" value="TOPO_IA_2"/>
    <property type="match status" value="1"/>
</dbReference>
<comment type="catalytic activity">
    <reaction evidence="1">
        <text>ATP-independent breakage of single-stranded DNA, followed by passage and rejoining.</text>
        <dbReference type="EC" id="5.6.2.1"/>
    </reaction>
</comment>
<dbReference type="InterPro" id="IPR006171">
    <property type="entry name" value="TOPRIM_dom"/>
</dbReference>
<dbReference type="PRINTS" id="PR00417">
    <property type="entry name" value="PRTPISMRASEI"/>
</dbReference>
<dbReference type="SUPFAM" id="SSF58026">
    <property type="entry name" value="Delta-sleep-inducing peptide immunoreactive peptide"/>
    <property type="match status" value="1"/>
</dbReference>
<dbReference type="OrthoDB" id="430051at2759"/>
<dbReference type="InterPro" id="IPR000380">
    <property type="entry name" value="Topo_IA"/>
</dbReference>
<evidence type="ECO:0000256" key="10">
    <source>
        <dbReference type="SAM" id="Coils"/>
    </source>
</evidence>
<feature type="compositionally biased region" description="Basic residues" evidence="11">
    <location>
        <begin position="1379"/>
        <end position="1407"/>
    </location>
</feature>
<evidence type="ECO:0000259" key="12">
    <source>
        <dbReference type="PROSITE" id="PS50880"/>
    </source>
</evidence>
<evidence type="ECO:0000256" key="3">
    <source>
        <dbReference type="ARBA" id="ARBA00012891"/>
    </source>
</evidence>
<feature type="compositionally biased region" description="Basic and acidic residues" evidence="11">
    <location>
        <begin position="920"/>
        <end position="930"/>
    </location>
</feature>
<dbReference type="FunFam" id="1.10.290.10:FF:000001">
    <property type="entry name" value="DNA topoisomerase"/>
    <property type="match status" value="1"/>
</dbReference>
<name>A0A8S1FEK7_9PELO</name>
<dbReference type="FunFam" id="1.10.460.10:FF:000032">
    <property type="entry name" value="DNA topoisomerase"/>
    <property type="match status" value="1"/>
</dbReference>
<dbReference type="Gene3D" id="1.10.460.10">
    <property type="entry name" value="Topoisomerase I, domain 2"/>
    <property type="match status" value="1"/>
</dbReference>
<feature type="domain" description="Topo IA-type catalytic" evidence="13">
    <location>
        <begin position="714"/>
        <end position="1137"/>
    </location>
</feature>
<dbReference type="Pfam" id="PF01751">
    <property type="entry name" value="Toprim"/>
    <property type="match status" value="1"/>
</dbReference>
<dbReference type="Gene3D" id="3.40.50.140">
    <property type="match status" value="1"/>
</dbReference>
<dbReference type="CDD" id="cd21936">
    <property type="entry name" value="ZIP_TSC22D"/>
    <property type="match status" value="1"/>
</dbReference>
<dbReference type="Gene3D" id="1.10.290.10">
    <property type="entry name" value="Topoisomerase I, domain 4"/>
    <property type="match status" value="1"/>
</dbReference>
<dbReference type="InterPro" id="IPR000580">
    <property type="entry name" value="TSC22/Bun"/>
</dbReference>
<feature type="coiled-coil region" evidence="10">
    <location>
        <begin position="445"/>
        <end position="472"/>
    </location>
</feature>
<dbReference type="PANTHER" id="PTHR11390:SF20">
    <property type="entry name" value="DNA TOPOISOMERASE 3-BETA-1"/>
    <property type="match status" value="1"/>
</dbReference>
<evidence type="ECO:0000256" key="5">
    <source>
        <dbReference type="ARBA" id="ARBA00023125"/>
    </source>
</evidence>
<proteinExistence type="inferred from homology"/>
<evidence type="ECO:0000256" key="9">
    <source>
        <dbReference type="ARBA" id="ARBA00079440"/>
    </source>
</evidence>
<reference evidence="14 15" key="1">
    <citation type="submission" date="2020-04" db="EMBL/GenBank/DDBJ databases">
        <authorList>
            <person name="Laetsch R D."/>
            <person name="Stevens L."/>
            <person name="Kumar S."/>
            <person name="Blaxter L. M."/>
        </authorList>
    </citation>
    <scope>NUCLEOTIDE SEQUENCE [LARGE SCALE GENOMIC DNA]</scope>
</reference>
<comment type="function">
    <text evidence="7">Releases the supercoiling and torsional tension of DNA introduced during the DNA replication and transcription by transiently cleaving and rejoining one strand of the DNA duplex. Introduces a single-strand break via transesterification at a target site in duplex DNA. The scissile phosphodiester is attacked by the catalytic tyrosine of the enzyme, resulting in the formation of a DNA-(5'-phosphotyrosyl)-enzyme intermediate and the expulsion of a 3'-OH DNA strand. The free DNA strand than undergoes passage around the unbroken strand thus removing DNA supercoils. Finally, in the religation step, the DNA 3'-OH attacks the covalent intermediate to expel the active-site tyrosine and restore the DNA phosphodiester backbone. Possesses negatively supercoiled DNA relaxing activity.</text>
</comment>
<dbReference type="FunFam" id="3.40.50.140:FF:000002">
    <property type="entry name" value="DNA topoisomerase"/>
    <property type="match status" value="1"/>
</dbReference>
<dbReference type="Pfam" id="PF23546">
    <property type="entry name" value="Zn_ribbon_TOP3B"/>
    <property type="match status" value="1"/>
</dbReference>
<evidence type="ECO:0000256" key="1">
    <source>
        <dbReference type="ARBA" id="ARBA00000213"/>
    </source>
</evidence>
<feature type="domain" description="Toprim" evidence="12">
    <location>
        <begin position="546"/>
        <end position="694"/>
    </location>
</feature>
<evidence type="ECO:0000256" key="6">
    <source>
        <dbReference type="ARBA" id="ARBA00023235"/>
    </source>
</evidence>
<keyword evidence="10" id="KW-0175">Coiled coil</keyword>
<dbReference type="CDD" id="cd03362">
    <property type="entry name" value="TOPRIM_TopoIA_TopoIII"/>
    <property type="match status" value="1"/>
</dbReference>
<dbReference type="InterPro" id="IPR013825">
    <property type="entry name" value="Topo_IA_cen_sub2"/>
</dbReference>
<feature type="region of interest" description="Disordered" evidence="11">
    <location>
        <begin position="920"/>
        <end position="941"/>
    </location>
</feature>
<dbReference type="CDD" id="cd00186">
    <property type="entry name" value="TOP1Ac"/>
    <property type="match status" value="1"/>
</dbReference>
<evidence type="ECO:0000256" key="7">
    <source>
        <dbReference type="ARBA" id="ARBA00055073"/>
    </source>
</evidence>
<dbReference type="SUPFAM" id="SSF56712">
    <property type="entry name" value="Prokaryotic type I DNA topoisomerase"/>
    <property type="match status" value="1"/>
</dbReference>
<dbReference type="InterPro" id="IPR013497">
    <property type="entry name" value="Topo_IA_cen"/>
</dbReference>
<gene>
    <name evidence="14" type="ORF">CBOVIS_LOCUS12500</name>
</gene>
<keyword evidence="4" id="KW-0799">Topoisomerase</keyword>
<dbReference type="SMART" id="SM00436">
    <property type="entry name" value="TOP1Bc"/>
    <property type="match status" value="1"/>
</dbReference>
<dbReference type="PROSITE" id="PS50880">
    <property type="entry name" value="TOPRIM"/>
    <property type="match status" value="1"/>
</dbReference>
<dbReference type="GO" id="GO:0006310">
    <property type="term" value="P:DNA recombination"/>
    <property type="evidence" value="ECO:0007669"/>
    <property type="project" value="TreeGrafter"/>
</dbReference>
<dbReference type="InterPro" id="IPR034144">
    <property type="entry name" value="TOPRIM_TopoIII"/>
</dbReference>
<evidence type="ECO:0000313" key="14">
    <source>
        <dbReference type="EMBL" id="CAB3411066.1"/>
    </source>
</evidence>
<dbReference type="GO" id="GO:0006281">
    <property type="term" value="P:DNA repair"/>
    <property type="evidence" value="ECO:0007669"/>
    <property type="project" value="TreeGrafter"/>
</dbReference>
<keyword evidence="6" id="KW-0413">Isomerase</keyword>
<dbReference type="InterPro" id="IPR003601">
    <property type="entry name" value="Topo_IA_2"/>
</dbReference>
<dbReference type="GO" id="GO:0003917">
    <property type="term" value="F:DNA topoisomerase type I (single strand cut, ATP-independent) activity"/>
    <property type="evidence" value="ECO:0007669"/>
    <property type="project" value="UniProtKB-EC"/>
</dbReference>
<keyword evidence="5" id="KW-0238">DNA-binding</keyword>
<dbReference type="InterPro" id="IPR003602">
    <property type="entry name" value="Topo_IA_DNA-bd_dom"/>
</dbReference>
<evidence type="ECO:0000256" key="8">
    <source>
        <dbReference type="ARBA" id="ARBA00070084"/>
    </source>
</evidence>
<evidence type="ECO:0000259" key="13">
    <source>
        <dbReference type="PROSITE" id="PS52039"/>
    </source>
</evidence>
<dbReference type="InterPro" id="IPR013824">
    <property type="entry name" value="Topo_IA_cen_sub1"/>
</dbReference>
<dbReference type="GO" id="GO:0006265">
    <property type="term" value="P:DNA topological change"/>
    <property type="evidence" value="ECO:0007669"/>
    <property type="project" value="InterPro"/>
</dbReference>
<dbReference type="EC" id="5.6.2.1" evidence="3"/>